<evidence type="ECO:0000256" key="1">
    <source>
        <dbReference type="SAM" id="Phobius"/>
    </source>
</evidence>
<dbReference type="EMBL" id="QPMH01000002">
    <property type="protein sequence ID" value="RDD63274.1"/>
    <property type="molecule type" value="Genomic_DNA"/>
</dbReference>
<reference evidence="2 3" key="1">
    <citation type="submission" date="2018-07" db="EMBL/GenBank/DDBJ databases">
        <title>Venubactetium sediminum gen. nov., sp. nov., isolated from a marine solar saltern.</title>
        <authorList>
            <person name="Wang S."/>
        </authorList>
    </citation>
    <scope>NUCLEOTIDE SEQUENCE [LARGE SCALE GENOMIC DNA]</scope>
    <source>
        <strain evidence="2 3">WD2A32</strain>
    </source>
</reference>
<feature type="transmembrane region" description="Helical" evidence="1">
    <location>
        <begin position="27"/>
        <end position="45"/>
    </location>
</feature>
<comment type="caution">
    <text evidence="2">The sequence shown here is derived from an EMBL/GenBank/DDBJ whole genome shotgun (WGS) entry which is preliminary data.</text>
</comment>
<gene>
    <name evidence="2" type="ORF">DRB17_02140</name>
</gene>
<protein>
    <submittedName>
        <fullName evidence="2">FxsA family protein</fullName>
    </submittedName>
</protein>
<keyword evidence="3" id="KW-1185">Reference proteome</keyword>
<dbReference type="Proteomes" id="UP000253941">
    <property type="component" value="Unassembled WGS sequence"/>
</dbReference>
<dbReference type="Pfam" id="PF04186">
    <property type="entry name" value="FxsA"/>
    <property type="match status" value="1"/>
</dbReference>
<keyword evidence="1" id="KW-0472">Membrane</keyword>
<feature type="transmembrane region" description="Helical" evidence="1">
    <location>
        <begin position="90"/>
        <end position="108"/>
    </location>
</feature>
<dbReference type="NCBIfam" id="NF008528">
    <property type="entry name" value="PRK11463.1-2"/>
    <property type="match status" value="1"/>
</dbReference>
<evidence type="ECO:0000313" key="2">
    <source>
        <dbReference type="EMBL" id="RDD63274.1"/>
    </source>
</evidence>
<organism evidence="2 3">
    <name type="scientific">Ferruginivarius sediminum</name>
    <dbReference type="NCBI Taxonomy" id="2661937"/>
    <lineage>
        <taxon>Bacteria</taxon>
        <taxon>Pseudomonadati</taxon>
        <taxon>Pseudomonadota</taxon>
        <taxon>Alphaproteobacteria</taxon>
        <taxon>Rhodospirillales</taxon>
        <taxon>Rhodospirillaceae</taxon>
        <taxon>Ferruginivarius</taxon>
    </lineage>
</organism>
<keyword evidence="1" id="KW-0812">Transmembrane</keyword>
<dbReference type="GO" id="GO:0016020">
    <property type="term" value="C:membrane"/>
    <property type="evidence" value="ECO:0007669"/>
    <property type="project" value="InterPro"/>
</dbReference>
<dbReference type="PANTHER" id="PTHR35335:SF1">
    <property type="entry name" value="UPF0716 PROTEIN FXSA"/>
    <property type="match status" value="1"/>
</dbReference>
<evidence type="ECO:0000313" key="3">
    <source>
        <dbReference type="Proteomes" id="UP000253941"/>
    </source>
</evidence>
<keyword evidence="1" id="KW-1133">Transmembrane helix</keyword>
<name>A0A369TFA8_9PROT</name>
<accession>A0A369TFA8</accession>
<dbReference type="PANTHER" id="PTHR35335">
    <property type="entry name" value="UPF0716 PROTEIN FXSA"/>
    <property type="match status" value="1"/>
</dbReference>
<sequence>MGPILLLAFIGIPIIEIAVFIEVGGWIGLWPTLGLVVLTAIVGSIELRTQGLATLNKLRRELDQGVLPAQTVFDGVCLLFAGALLLTPGFVTDITGLALFVPAFRRFLRVTVGGYVAKRAETHVFMGGEEVKPRRRRDDGVIDADYVDVTEKDDDDPWLNGPRH</sequence>
<dbReference type="RefSeq" id="WP_114580530.1">
    <property type="nucleotide sequence ID" value="NZ_QPMH01000002.1"/>
</dbReference>
<dbReference type="AlphaFoldDB" id="A0A369TFA8"/>
<proteinExistence type="predicted"/>
<dbReference type="InterPro" id="IPR007313">
    <property type="entry name" value="FxsA"/>
</dbReference>